<dbReference type="RefSeq" id="WP_269817040.1">
    <property type="nucleotide sequence ID" value="NZ_CP114976.1"/>
</dbReference>
<dbReference type="Gene3D" id="1.20.120.80">
    <property type="entry name" value="Cytochrome c oxidase, subunit III, four-helix bundle"/>
    <property type="match status" value="1"/>
</dbReference>
<dbReference type="InterPro" id="IPR013833">
    <property type="entry name" value="Cyt_c_oxidase_su3_a-hlx"/>
</dbReference>
<organism evidence="9 10">
    <name type="scientific">Denitrificimonas caeni</name>
    <dbReference type="NCBI Taxonomy" id="521720"/>
    <lineage>
        <taxon>Bacteria</taxon>
        <taxon>Pseudomonadati</taxon>
        <taxon>Pseudomonadota</taxon>
        <taxon>Gammaproteobacteria</taxon>
        <taxon>Pseudomonadales</taxon>
        <taxon>Pseudomonadaceae</taxon>
        <taxon>Denitrificimonas</taxon>
    </lineage>
</organism>
<evidence type="ECO:0000256" key="3">
    <source>
        <dbReference type="ARBA" id="ARBA00022692"/>
    </source>
</evidence>
<dbReference type="SUPFAM" id="SSF81452">
    <property type="entry name" value="Cytochrome c oxidase subunit III-like"/>
    <property type="match status" value="1"/>
</dbReference>
<sequence length="198" mass="22013">MSTSSNAPLVAPAASQALPGDLAMWIFILAELAAFTLFIIAFSVTQMLYPEMFQAGRAELDPSTGFAMTVGLLSSGFLAALAVERVRVNQARQAAVLLIAAIASAMVYVVLKLSEYTHLAQAGFDLEYNMFFTLYWLVTLFHFLHVWLGLLVLAFLAWRCWRLGFTADNRSGMESGVMYWHMIDLAWVIIFPLVYLLG</sequence>
<proteinExistence type="inferred from homology"/>
<dbReference type="Pfam" id="PF00510">
    <property type="entry name" value="COX3"/>
    <property type="match status" value="1"/>
</dbReference>
<feature type="transmembrane region" description="Helical" evidence="7">
    <location>
        <begin position="64"/>
        <end position="83"/>
    </location>
</feature>
<feature type="domain" description="Heme-copper oxidase subunit III family profile" evidence="8">
    <location>
        <begin position="22"/>
        <end position="198"/>
    </location>
</feature>
<evidence type="ECO:0000256" key="1">
    <source>
        <dbReference type="ARBA" id="ARBA00004141"/>
    </source>
</evidence>
<reference evidence="9 10" key="1">
    <citation type="submission" date="2022-12" db="EMBL/GenBank/DDBJ databases">
        <title>Coexistence and Characterization of a Novel Tigecycline Resistance gene tet(X) variant and blaNDM-1 in a Pseudomonas caeni Isolate of Chicken Origin.</title>
        <authorList>
            <person name="Lu X."/>
            <person name="Zhang L."/>
            <person name="Li R."/>
            <person name="Wang Z."/>
        </authorList>
    </citation>
    <scope>NUCLEOTIDE SEQUENCE [LARGE SCALE GENOMIC DNA]</scope>
    <source>
        <strain evidence="9 10">CE14</strain>
    </source>
</reference>
<protein>
    <submittedName>
        <fullName evidence="9">Cytochrome c oxidase subunit 3</fullName>
    </submittedName>
</protein>
<dbReference type="InterPro" id="IPR035973">
    <property type="entry name" value="Cyt_c_oxidase_su3-like_sf"/>
</dbReference>
<evidence type="ECO:0000256" key="7">
    <source>
        <dbReference type="SAM" id="Phobius"/>
    </source>
</evidence>
<comment type="similarity">
    <text evidence="2 6">Belongs to the cytochrome c oxidase subunit 3 family.</text>
</comment>
<accession>A0AAF0AHM7</accession>
<dbReference type="GO" id="GO:0019646">
    <property type="term" value="P:aerobic electron transport chain"/>
    <property type="evidence" value="ECO:0007669"/>
    <property type="project" value="InterPro"/>
</dbReference>
<gene>
    <name evidence="9" type="ORF">O6P33_06785</name>
</gene>
<dbReference type="GO" id="GO:0005886">
    <property type="term" value="C:plasma membrane"/>
    <property type="evidence" value="ECO:0007669"/>
    <property type="project" value="UniProtKB-SubCell"/>
</dbReference>
<dbReference type="InterPro" id="IPR000298">
    <property type="entry name" value="Cyt_c_oxidase-like_su3"/>
</dbReference>
<evidence type="ECO:0000256" key="6">
    <source>
        <dbReference type="RuleBase" id="RU003376"/>
    </source>
</evidence>
<evidence type="ECO:0000259" key="8">
    <source>
        <dbReference type="PROSITE" id="PS50253"/>
    </source>
</evidence>
<keyword evidence="5 7" id="KW-0472">Membrane</keyword>
<evidence type="ECO:0000313" key="9">
    <source>
        <dbReference type="EMBL" id="WBE24099.1"/>
    </source>
</evidence>
<evidence type="ECO:0000256" key="2">
    <source>
        <dbReference type="ARBA" id="ARBA00010581"/>
    </source>
</evidence>
<feature type="transmembrane region" description="Helical" evidence="7">
    <location>
        <begin position="95"/>
        <end position="114"/>
    </location>
</feature>
<comment type="subcellular location">
    <subcellularLocation>
        <location evidence="6">Cell membrane</location>
        <topology evidence="6">Multi-pass membrane protein</topology>
    </subcellularLocation>
    <subcellularLocation>
        <location evidence="1">Membrane</location>
        <topology evidence="1">Multi-pass membrane protein</topology>
    </subcellularLocation>
</comment>
<dbReference type="PROSITE" id="PS50253">
    <property type="entry name" value="COX3"/>
    <property type="match status" value="1"/>
</dbReference>
<dbReference type="PANTHER" id="PTHR11403">
    <property type="entry name" value="CYTOCHROME C OXIDASE SUBUNIT III"/>
    <property type="match status" value="1"/>
</dbReference>
<evidence type="ECO:0000256" key="4">
    <source>
        <dbReference type="ARBA" id="ARBA00022989"/>
    </source>
</evidence>
<dbReference type="KEGG" id="dce:O6P33_06785"/>
<evidence type="ECO:0000313" key="10">
    <source>
        <dbReference type="Proteomes" id="UP001212189"/>
    </source>
</evidence>
<dbReference type="PANTHER" id="PTHR11403:SF6">
    <property type="entry name" value="NITRIC OXIDE REDUCTASE SUBUNIT E"/>
    <property type="match status" value="1"/>
</dbReference>
<name>A0AAF0AHM7_9GAMM</name>
<feature type="transmembrane region" description="Helical" evidence="7">
    <location>
        <begin position="179"/>
        <end position="197"/>
    </location>
</feature>
<dbReference type="GO" id="GO:0004129">
    <property type="term" value="F:cytochrome-c oxidase activity"/>
    <property type="evidence" value="ECO:0007669"/>
    <property type="project" value="InterPro"/>
</dbReference>
<dbReference type="AlphaFoldDB" id="A0AAF0AHM7"/>
<dbReference type="Proteomes" id="UP001212189">
    <property type="component" value="Chromosome"/>
</dbReference>
<keyword evidence="3 6" id="KW-0812">Transmembrane</keyword>
<feature type="transmembrane region" description="Helical" evidence="7">
    <location>
        <begin position="134"/>
        <end position="158"/>
    </location>
</feature>
<keyword evidence="10" id="KW-1185">Reference proteome</keyword>
<dbReference type="EMBL" id="CP114976">
    <property type="protein sequence ID" value="WBE24099.1"/>
    <property type="molecule type" value="Genomic_DNA"/>
</dbReference>
<feature type="transmembrane region" description="Helical" evidence="7">
    <location>
        <begin position="22"/>
        <end position="44"/>
    </location>
</feature>
<evidence type="ECO:0000256" key="5">
    <source>
        <dbReference type="ARBA" id="ARBA00023136"/>
    </source>
</evidence>
<keyword evidence="4 7" id="KW-1133">Transmembrane helix</keyword>
<dbReference type="InterPro" id="IPR024791">
    <property type="entry name" value="Cyt_c/ubiquinol_Oxase_su3"/>
</dbReference>